<evidence type="ECO:0000256" key="11">
    <source>
        <dbReference type="ARBA" id="ARBA00023004"/>
    </source>
</evidence>
<evidence type="ECO:0000256" key="12">
    <source>
        <dbReference type="ARBA" id="ARBA00023033"/>
    </source>
</evidence>
<feature type="binding site" description="axial binding residue" evidence="14">
    <location>
        <position position="450"/>
    </location>
    <ligand>
        <name>heme</name>
        <dbReference type="ChEBI" id="CHEBI:30413"/>
    </ligand>
    <ligandPart>
        <name>Fe</name>
        <dbReference type="ChEBI" id="CHEBI:18248"/>
    </ligandPart>
</feature>
<name>A0ABD0M7B8_9CAEN</name>
<evidence type="ECO:0000313" key="17">
    <source>
        <dbReference type="Proteomes" id="UP001519460"/>
    </source>
</evidence>
<dbReference type="GO" id="GO:0016712">
    <property type="term" value="F:oxidoreductase activity, acting on paired donors, with incorporation or reduction of molecular oxygen, reduced flavin or flavoprotein as one donor, and incorporation of one atom of oxygen"/>
    <property type="evidence" value="ECO:0007669"/>
    <property type="project" value="UniProtKB-EC"/>
</dbReference>
<dbReference type="InterPro" id="IPR002401">
    <property type="entry name" value="Cyt_P450_E_grp-I"/>
</dbReference>
<evidence type="ECO:0000256" key="2">
    <source>
        <dbReference type="ARBA" id="ARBA00004174"/>
    </source>
</evidence>
<dbReference type="Proteomes" id="UP001519460">
    <property type="component" value="Unassembled WGS sequence"/>
</dbReference>
<organism evidence="16 17">
    <name type="scientific">Batillaria attramentaria</name>
    <dbReference type="NCBI Taxonomy" id="370345"/>
    <lineage>
        <taxon>Eukaryota</taxon>
        <taxon>Metazoa</taxon>
        <taxon>Spiralia</taxon>
        <taxon>Lophotrochozoa</taxon>
        <taxon>Mollusca</taxon>
        <taxon>Gastropoda</taxon>
        <taxon>Caenogastropoda</taxon>
        <taxon>Sorbeoconcha</taxon>
        <taxon>Cerithioidea</taxon>
        <taxon>Batillariidae</taxon>
        <taxon>Batillaria</taxon>
    </lineage>
</organism>
<dbReference type="SUPFAM" id="SSF48264">
    <property type="entry name" value="Cytochrome P450"/>
    <property type="match status" value="1"/>
</dbReference>
<gene>
    <name evidence="16" type="ORF">BaRGS_00001507</name>
</gene>
<dbReference type="InterPro" id="IPR001128">
    <property type="entry name" value="Cyt_P450"/>
</dbReference>
<dbReference type="EC" id="1.14.14.1" evidence="5"/>
<dbReference type="PANTHER" id="PTHR24289">
    <property type="entry name" value="STEROID 17-ALPHA-HYDROXYLASE/17,20 LYASE"/>
    <property type="match status" value="1"/>
</dbReference>
<protein>
    <recommendedName>
        <fullName evidence="5">unspecific monooxygenase</fullName>
        <ecNumber evidence="5">1.14.14.1</ecNumber>
    </recommendedName>
</protein>
<dbReference type="EMBL" id="JACVVK020000004">
    <property type="protein sequence ID" value="KAK7507572.1"/>
    <property type="molecule type" value="Genomic_DNA"/>
</dbReference>
<comment type="subcellular location">
    <subcellularLocation>
        <location evidence="3">Endoplasmic reticulum membrane</location>
        <topology evidence="3">Peripheral membrane protein</topology>
    </subcellularLocation>
    <subcellularLocation>
        <location evidence="2">Microsome membrane</location>
        <topology evidence="2">Peripheral membrane protein</topology>
    </subcellularLocation>
</comment>
<sequence>MALTDGVSAHLPEVKATAAVFMVTLVAVKLITLMNKKRPNLPPGPRGVPILGYLPFFGKEPPITFMKLHKTYGDVISISMGSFPAIVISGRDTIKEALVTKGDDFSGRPAFTTARLLNEGRNFGFSAFGAIWKVHRKIVSNVLYTFTNARNNPIEDIVRNEAQFVAEEYLSNGDQSFNPKDTLMVAGSSMVYQLCFGQHLNIREDKDFMNDLNGSRRFQEFTKAGNPVDVMPWLRFIMPGKVKMFMELITRAVARRSKKVEEHEAVFDENHLRDITDGLIHAGNNLSDEEKAVGLDRRRVIESLDTILGAGGATVSTTLQWSVLLMAAKPEVQEKVFQEISDKVGQGRLPTLNDRPDLPYTEATIYEVLRYGTIIPFALPHATTCDTTLNGYDIPEGTVVLVNLYSIYMDEELWGDPDNFRPERFLTEDGELDRSKVEQVTPFSLGRRRCVGEFLARMELFLFFTTMMQRVRFYKPPGAPQYTLDAVFGLAKDPCDFHVCVSRRD</sequence>
<evidence type="ECO:0000256" key="5">
    <source>
        <dbReference type="ARBA" id="ARBA00012109"/>
    </source>
</evidence>
<evidence type="ECO:0000256" key="15">
    <source>
        <dbReference type="RuleBase" id="RU000461"/>
    </source>
</evidence>
<evidence type="ECO:0000256" key="10">
    <source>
        <dbReference type="ARBA" id="ARBA00023002"/>
    </source>
</evidence>
<keyword evidence="8" id="KW-0256">Endoplasmic reticulum</keyword>
<evidence type="ECO:0000256" key="3">
    <source>
        <dbReference type="ARBA" id="ARBA00004406"/>
    </source>
</evidence>
<keyword evidence="10 15" id="KW-0560">Oxidoreductase</keyword>
<dbReference type="FunFam" id="1.10.630.10:FF:000238">
    <property type="entry name" value="Cytochrome P450 2A6"/>
    <property type="match status" value="1"/>
</dbReference>
<evidence type="ECO:0000256" key="14">
    <source>
        <dbReference type="PIRSR" id="PIRSR602401-1"/>
    </source>
</evidence>
<keyword evidence="6 14" id="KW-0349">Heme</keyword>
<dbReference type="Gene3D" id="1.10.630.10">
    <property type="entry name" value="Cytochrome P450"/>
    <property type="match status" value="1"/>
</dbReference>
<evidence type="ECO:0000256" key="7">
    <source>
        <dbReference type="ARBA" id="ARBA00022723"/>
    </source>
</evidence>
<dbReference type="PANTHER" id="PTHR24289:SF21">
    <property type="entry name" value="CYTOCHROME P450 1A"/>
    <property type="match status" value="1"/>
</dbReference>
<dbReference type="InterPro" id="IPR017972">
    <property type="entry name" value="Cyt_P450_CS"/>
</dbReference>
<evidence type="ECO:0000256" key="13">
    <source>
        <dbReference type="ARBA" id="ARBA00023136"/>
    </source>
</evidence>
<evidence type="ECO:0000256" key="4">
    <source>
        <dbReference type="ARBA" id="ARBA00010617"/>
    </source>
</evidence>
<proteinExistence type="inferred from homology"/>
<reference evidence="16 17" key="1">
    <citation type="journal article" date="2023" name="Sci. Data">
        <title>Genome assembly of the Korean intertidal mud-creeper Batillaria attramentaria.</title>
        <authorList>
            <person name="Patra A.K."/>
            <person name="Ho P.T."/>
            <person name="Jun S."/>
            <person name="Lee S.J."/>
            <person name="Kim Y."/>
            <person name="Won Y.J."/>
        </authorList>
    </citation>
    <scope>NUCLEOTIDE SEQUENCE [LARGE SCALE GENOMIC DNA]</scope>
    <source>
        <strain evidence="16">Wonlab-2016</strain>
    </source>
</reference>
<keyword evidence="11 14" id="KW-0408">Iron</keyword>
<keyword evidence="13" id="KW-0472">Membrane</keyword>
<keyword evidence="7 14" id="KW-0479">Metal-binding</keyword>
<dbReference type="InterPro" id="IPR036396">
    <property type="entry name" value="Cyt_P450_sf"/>
</dbReference>
<dbReference type="PROSITE" id="PS00086">
    <property type="entry name" value="CYTOCHROME_P450"/>
    <property type="match status" value="1"/>
</dbReference>
<dbReference type="PRINTS" id="PR00385">
    <property type="entry name" value="P450"/>
</dbReference>
<evidence type="ECO:0000256" key="8">
    <source>
        <dbReference type="ARBA" id="ARBA00022824"/>
    </source>
</evidence>
<accession>A0ABD0M7B8</accession>
<dbReference type="PRINTS" id="PR00463">
    <property type="entry name" value="EP450I"/>
</dbReference>
<comment type="similarity">
    <text evidence="4 15">Belongs to the cytochrome P450 family.</text>
</comment>
<keyword evidence="9" id="KW-0492">Microsome</keyword>
<dbReference type="GO" id="GO:0046872">
    <property type="term" value="F:metal ion binding"/>
    <property type="evidence" value="ECO:0007669"/>
    <property type="project" value="UniProtKB-KW"/>
</dbReference>
<keyword evidence="17" id="KW-1185">Reference proteome</keyword>
<dbReference type="GO" id="GO:0005789">
    <property type="term" value="C:endoplasmic reticulum membrane"/>
    <property type="evidence" value="ECO:0007669"/>
    <property type="project" value="UniProtKB-SubCell"/>
</dbReference>
<evidence type="ECO:0000313" key="16">
    <source>
        <dbReference type="EMBL" id="KAK7507572.1"/>
    </source>
</evidence>
<evidence type="ECO:0000256" key="9">
    <source>
        <dbReference type="ARBA" id="ARBA00022848"/>
    </source>
</evidence>
<evidence type="ECO:0000256" key="1">
    <source>
        <dbReference type="ARBA" id="ARBA00001971"/>
    </source>
</evidence>
<keyword evidence="12 15" id="KW-0503">Monooxygenase</keyword>
<evidence type="ECO:0000256" key="6">
    <source>
        <dbReference type="ARBA" id="ARBA00022617"/>
    </source>
</evidence>
<dbReference type="Pfam" id="PF00067">
    <property type="entry name" value="p450"/>
    <property type="match status" value="1"/>
</dbReference>
<dbReference type="AlphaFoldDB" id="A0ABD0M7B8"/>
<comment type="cofactor">
    <cofactor evidence="1 14">
        <name>heme</name>
        <dbReference type="ChEBI" id="CHEBI:30413"/>
    </cofactor>
</comment>
<comment type="caution">
    <text evidence="16">The sequence shown here is derived from an EMBL/GenBank/DDBJ whole genome shotgun (WGS) entry which is preliminary data.</text>
</comment>